<protein>
    <submittedName>
        <fullName evidence="1">Uncharacterized protein</fullName>
    </submittedName>
</protein>
<dbReference type="EMBL" id="CP049616">
    <property type="protein sequence ID" value="QII44584.1"/>
    <property type="molecule type" value="Genomic_DNA"/>
</dbReference>
<dbReference type="Proteomes" id="UP000502928">
    <property type="component" value="Chromosome"/>
</dbReference>
<dbReference type="AlphaFoldDB" id="A0A6G7J204"/>
<keyword evidence="2" id="KW-1185">Reference proteome</keyword>
<proteinExistence type="predicted"/>
<evidence type="ECO:0000313" key="2">
    <source>
        <dbReference type="Proteomes" id="UP000502928"/>
    </source>
</evidence>
<dbReference type="KEGG" id="mut:GVT53_07800"/>
<accession>A0A6G7J204</accession>
<name>A0A6G7J204_9FLAO</name>
<gene>
    <name evidence="1" type="ORF">GVT53_07800</name>
</gene>
<reference evidence="1 2" key="1">
    <citation type="submission" date="2020-02" db="EMBL/GenBank/DDBJ databases">
        <title>Complete genome of Muricauda sp. 501str8.</title>
        <authorList>
            <person name="Dong B."/>
            <person name="Zhu S."/>
            <person name="Yang J."/>
            <person name="Chen J."/>
        </authorList>
    </citation>
    <scope>NUCLEOTIDE SEQUENCE [LARGE SCALE GENOMIC DNA]</scope>
    <source>
        <strain evidence="1 2">501str8</strain>
    </source>
</reference>
<sequence length="123" mass="14470">MAIFWRDPNIQNILAYIGDGRYTIRIDRLRSGEIRYLCWNKRNGILTRPNLILGNGEVRESADGDTTEYVFVHEESTFSVEHIHPPKSGMPNYYFVEVTDKDQKKSTWKMEQLPIPKYLESLF</sequence>
<dbReference type="RefSeq" id="WP_166248118.1">
    <property type="nucleotide sequence ID" value="NZ_CP049616.1"/>
</dbReference>
<evidence type="ECO:0000313" key="1">
    <source>
        <dbReference type="EMBL" id="QII44584.1"/>
    </source>
</evidence>
<organism evidence="1 2">
    <name type="scientific">Flagellimonas oceani</name>
    <dbReference type="NCBI Taxonomy" id="2698672"/>
    <lineage>
        <taxon>Bacteria</taxon>
        <taxon>Pseudomonadati</taxon>
        <taxon>Bacteroidota</taxon>
        <taxon>Flavobacteriia</taxon>
        <taxon>Flavobacteriales</taxon>
        <taxon>Flavobacteriaceae</taxon>
        <taxon>Flagellimonas</taxon>
    </lineage>
</organism>